<feature type="domain" description="HTH araC/xylS-type" evidence="4">
    <location>
        <begin position="169"/>
        <end position="243"/>
    </location>
</feature>
<keyword evidence="3" id="KW-0804">Transcription</keyword>
<keyword evidence="1" id="KW-0805">Transcription regulation</keyword>
<protein>
    <submittedName>
        <fullName evidence="5">Transcriptional activator FtrA</fullName>
    </submittedName>
</protein>
<keyword evidence="2" id="KW-0238">DNA-binding</keyword>
<dbReference type="GO" id="GO:0003700">
    <property type="term" value="F:DNA-binding transcription factor activity"/>
    <property type="evidence" value="ECO:0007669"/>
    <property type="project" value="InterPro"/>
</dbReference>
<evidence type="ECO:0000256" key="2">
    <source>
        <dbReference type="ARBA" id="ARBA00023125"/>
    </source>
</evidence>
<accession>A0A1W6TYQ6</accession>
<sequence>MIHLNLEFDILKPQKALAGYVQAIWSASVKPDTTQTVRKQLLSDAGTGVVFILQNEVQMDGEWQTPGVVLLPISILAHQVCLRPGAVMTGVRFHPAVSYQLFGKRLEQLLRIQDDHPLASSALATFESLQTARSPYARISTLYRWVQTLIEEYEPQYVGHIIEQPTGTISQRQRERNFQKWLGITPKHYQRIKRVKHTLEQLRAQPDLTLSELALEQGFSDQAHMTRECKQIARMTPKQYVRKRNL</sequence>
<dbReference type="PANTHER" id="PTHR46796:SF13">
    <property type="entry name" value="HTH-TYPE TRANSCRIPTIONAL ACTIVATOR RHAS"/>
    <property type="match status" value="1"/>
</dbReference>
<reference evidence="5" key="1">
    <citation type="submission" date="2016-10" db="EMBL/GenBank/DDBJ databases">
        <title>The High Quality Genome of Vibrio alginolyticus K01M1.</title>
        <authorList>
            <person name="Wendling C."/>
            <person name="Chibani C.M."/>
            <person name="Hertel R."/>
            <person name="Sproer C."/>
            <person name="Bunk B."/>
            <person name="Overmann J."/>
            <person name="Roth O."/>
            <person name="Liesegang H."/>
        </authorList>
    </citation>
    <scope>NUCLEOTIDE SEQUENCE</scope>
    <source>
        <strain evidence="5">K05K4</strain>
    </source>
</reference>
<evidence type="ECO:0000256" key="3">
    <source>
        <dbReference type="ARBA" id="ARBA00023163"/>
    </source>
</evidence>
<evidence type="ECO:0000259" key="4">
    <source>
        <dbReference type="PROSITE" id="PS01124"/>
    </source>
</evidence>
<gene>
    <name evidence="5" type="ORF">K05K4_42010</name>
</gene>
<evidence type="ECO:0000313" key="5">
    <source>
        <dbReference type="EMBL" id="ARP20921.1"/>
    </source>
</evidence>
<dbReference type="InterPro" id="IPR018060">
    <property type="entry name" value="HTH_AraC"/>
</dbReference>
<dbReference type="PROSITE" id="PS01124">
    <property type="entry name" value="HTH_ARAC_FAMILY_2"/>
    <property type="match status" value="1"/>
</dbReference>
<dbReference type="SUPFAM" id="SSF46689">
    <property type="entry name" value="Homeodomain-like"/>
    <property type="match status" value="1"/>
</dbReference>
<dbReference type="EMBL" id="CP017903">
    <property type="protein sequence ID" value="ARP20921.1"/>
    <property type="molecule type" value="Genomic_DNA"/>
</dbReference>
<dbReference type="PANTHER" id="PTHR46796">
    <property type="entry name" value="HTH-TYPE TRANSCRIPTIONAL ACTIVATOR RHAS-RELATED"/>
    <property type="match status" value="1"/>
</dbReference>
<dbReference type="Pfam" id="PF12833">
    <property type="entry name" value="HTH_18"/>
    <property type="match status" value="1"/>
</dbReference>
<dbReference type="SMART" id="SM00342">
    <property type="entry name" value="HTH_ARAC"/>
    <property type="match status" value="1"/>
</dbReference>
<dbReference type="InterPro" id="IPR046532">
    <property type="entry name" value="DUF6597"/>
</dbReference>
<dbReference type="Gene3D" id="1.10.10.60">
    <property type="entry name" value="Homeodomain-like"/>
    <property type="match status" value="1"/>
</dbReference>
<dbReference type="Pfam" id="PF20240">
    <property type="entry name" value="DUF6597"/>
    <property type="match status" value="1"/>
</dbReference>
<organism evidence="5">
    <name type="scientific">Vibrio alginolyticus</name>
    <dbReference type="NCBI Taxonomy" id="663"/>
    <lineage>
        <taxon>Bacteria</taxon>
        <taxon>Pseudomonadati</taxon>
        <taxon>Pseudomonadota</taxon>
        <taxon>Gammaproteobacteria</taxon>
        <taxon>Vibrionales</taxon>
        <taxon>Vibrionaceae</taxon>
        <taxon>Vibrio</taxon>
    </lineage>
</organism>
<dbReference type="InterPro" id="IPR050204">
    <property type="entry name" value="AraC_XylS_family_regulators"/>
</dbReference>
<evidence type="ECO:0000256" key="1">
    <source>
        <dbReference type="ARBA" id="ARBA00023015"/>
    </source>
</evidence>
<dbReference type="InterPro" id="IPR009057">
    <property type="entry name" value="Homeodomain-like_sf"/>
</dbReference>
<dbReference type="GO" id="GO:0043565">
    <property type="term" value="F:sequence-specific DNA binding"/>
    <property type="evidence" value="ECO:0007669"/>
    <property type="project" value="InterPro"/>
</dbReference>
<dbReference type="AlphaFoldDB" id="A0A1W6TYQ6"/>
<dbReference type="RefSeq" id="WP_172840013.1">
    <property type="nucleotide sequence ID" value="NZ_CP017890.1"/>
</dbReference>
<proteinExistence type="predicted"/>
<name>A0A1W6TYQ6_VIBAL</name>